<dbReference type="EMBL" id="BGZK01001373">
    <property type="protein sequence ID" value="GBP78548.1"/>
    <property type="molecule type" value="Genomic_DNA"/>
</dbReference>
<keyword evidence="2" id="KW-1185">Reference proteome</keyword>
<accession>A0A4C1YQY1</accession>
<name>A0A4C1YQY1_EUMVA</name>
<reference evidence="1 2" key="1">
    <citation type="journal article" date="2019" name="Commun. Biol.">
        <title>The bagworm genome reveals a unique fibroin gene that provides high tensile strength.</title>
        <authorList>
            <person name="Kono N."/>
            <person name="Nakamura H."/>
            <person name="Ohtoshi R."/>
            <person name="Tomita M."/>
            <person name="Numata K."/>
            <person name="Arakawa K."/>
        </authorList>
    </citation>
    <scope>NUCLEOTIDE SEQUENCE [LARGE SCALE GENOMIC DNA]</scope>
</reference>
<proteinExistence type="predicted"/>
<evidence type="ECO:0000313" key="1">
    <source>
        <dbReference type="EMBL" id="GBP78548.1"/>
    </source>
</evidence>
<protein>
    <submittedName>
        <fullName evidence="1">Uncharacterized protein</fullName>
    </submittedName>
</protein>
<sequence>MQKKSEQKNVITLHSAVRSAFSVTYREKLMNINFKRPVESRSTTARWRGAGGPAVRDDAASRLLATSAGDGGQCRFYIEADFGLECHA</sequence>
<evidence type="ECO:0000313" key="2">
    <source>
        <dbReference type="Proteomes" id="UP000299102"/>
    </source>
</evidence>
<dbReference type="AlphaFoldDB" id="A0A4C1YQY1"/>
<organism evidence="1 2">
    <name type="scientific">Eumeta variegata</name>
    <name type="common">Bagworm moth</name>
    <name type="synonym">Eumeta japonica</name>
    <dbReference type="NCBI Taxonomy" id="151549"/>
    <lineage>
        <taxon>Eukaryota</taxon>
        <taxon>Metazoa</taxon>
        <taxon>Ecdysozoa</taxon>
        <taxon>Arthropoda</taxon>
        <taxon>Hexapoda</taxon>
        <taxon>Insecta</taxon>
        <taxon>Pterygota</taxon>
        <taxon>Neoptera</taxon>
        <taxon>Endopterygota</taxon>
        <taxon>Lepidoptera</taxon>
        <taxon>Glossata</taxon>
        <taxon>Ditrysia</taxon>
        <taxon>Tineoidea</taxon>
        <taxon>Psychidae</taxon>
        <taxon>Oiketicinae</taxon>
        <taxon>Eumeta</taxon>
    </lineage>
</organism>
<gene>
    <name evidence="1" type="ORF">EVAR_61681_1</name>
</gene>
<comment type="caution">
    <text evidence="1">The sequence shown here is derived from an EMBL/GenBank/DDBJ whole genome shotgun (WGS) entry which is preliminary data.</text>
</comment>
<dbReference type="Proteomes" id="UP000299102">
    <property type="component" value="Unassembled WGS sequence"/>
</dbReference>